<evidence type="ECO:0000313" key="2">
    <source>
        <dbReference type="EMBL" id="KAJ5181943.1"/>
    </source>
</evidence>
<dbReference type="OrthoDB" id="63267at2759"/>
<organism evidence="2 3">
    <name type="scientific">Penicillium cf. viridicatum</name>
    <dbReference type="NCBI Taxonomy" id="2972119"/>
    <lineage>
        <taxon>Eukaryota</taxon>
        <taxon>Fungi</taxon>
        <taxon>Dikarya</taxon>
        <taxon>Ascomycota</taxon>
        <taxon>Pezizomycotina</taxon>
        <taxon>Eurotiomycetes</taxon>
        <taxon>Eurotiomycetidae</taxon>
        <taxon>Eurotiales</taxon>
        <taxon>Aspergillaceae</taxon>
        <taxon>Penicillium</taxon>
    </lineage>
</organism>
<dbReference type="AlphaFoldDB" id="A0A9W9LXV0"/>
<name>A0A9W9LXV0_9EURO</name>
<keyword evidence="3" id="KW-1185">Reference proteome</keyword>
<protein>
    <submittedName>
        <fullName evidence="2">Uncharacterized protein</fullName>
    </submittedName>
</protein>
<gene>
    <name evidence="2" type="ORF">N7449_012090</name>
</gene>
<dbReference type="Proteomes" id="UP001150942">
    <property type="component" value="Unassembled WGS sequence"/>
</dbReference>
<dbReference type="EMBL" id="JAPQKQ010000009">
    <property type="protein sequence ID" value="KAJ5181943.1"/>
    <property type="molecule type" value="Genomic_DNA"/>
</dbReference>
<reference evidence="2" key="1">
    <citation type="submission" date="2022-11" db="EMBL/GenBank/DDBJ databases">
        <authorList>
            <person name="Petersen C."/>
        </authorList>
    </citation>
    <scope>NUCLEOTIDE SEQUENCE</scope>
    <source>
        <strain evidence="2">IBT 20477</strain>
    </source>
</reference>
<proteinExistence type="predicted"/>
<feature type="compositionally biased region" description="Low complexity" evidence="1">
    <location>
        <begin position="96"/>
        <end position="109"/>
    </location>
</feature>
<comment type="caution">
    <text evidence="2">The sequence shown here is derived from an EMBL/GenBank/DDBJ whole genome shotgun (WGS) entry which is preliminary data.</text>
</comment>
<sequence>MPSSNADDLSVGDVFAPQADSEQSAIDIPANHRRPNAHMGAMSPPEQTAKGFNGFANKTLSENKQRRKKKKNQFGPACATVRGFTLGSGDEESDFSAASSRTPSRPPTALDGANPLAQASTAHGVSALKLQLSTLNLTDDTAGSGLISKTPTTKSL</sequence>
<evidence type="ECO:0000313" key="3">
    <source>
        <dbReference type="Proteomes" id="UP001150942"/>
    </source>
</evidence>
<evidence type="ECO:0000256" key="1">
    <source>
        <dbReference type="SAM" id="MobiDB-lite"/>
    </source>
</evidence>
<reference evidence="2" key="2">
    <citation type="journal article" date="2023" name="IMA Fungus">
        <title>Comparative genomic study of the Penicillium genus elucidates a diverse pangenome and 15 lateral gene transfer events.</title>
        <authorList>
            <person name="Petersen C."/>
            <person name="Sorensen T."/>
            <person name="Nielsen M.R."/>
            <person name="Sondergaard T.E."/>
            <person name="Sorensen J.L."/>
            <person name="Fitzpatrick D.A."/>
            <person name="Frisvad J.C."/>
            <person name="Nielsen K.L."/>
        </authorList>
    </citation>
    <scope>NUCLEOTIDE SEQUENCE</scope>
    <source>
        <strain evidence="2">IBT 20477</strain>
    </source>
</reference>
<feature type="region of interest" description="Disordered" evidence="1">
    <location>
        <begin position="1"/>
        <end position="120"/>
    </location>
</feature>
<accession>A0A9W9LXV0</accession>